<keyword evidence="4" id="KW-1015">Disulfide bond</keyword>
<dbReference type="OrthoDB" id="1903982at2759"/>
<evidence type="ECO:0000313" key="8">
    <source>
        <dbReference type="Proteomes" id="UP000825935"/>
    </source>
</evidence>
<evidence type="ECO:0000256" key="3">
    <source>
        <dbReference type="ARBA" id="ARBA00023129"/>
    </source>
</evidence>
<evidence type="ECO:0000256" key="2">
    <source>
        <dbReference type="ARBA" id="ARBA00022761"/>
    </source>
</evidence>
<evidence type="ECO:0000256" key="5">
    <source>
        <dbReference type="SAM" id="MobiDB-lite"/>
    </source>
</evidence>
<dbReference type="Gene3D" id="2.60.120.10">
    <property type="entry name" value="Jelly Rolls"/>
    <property type="match status" value="2"/>
</dbReference>
<comment type="caution">
    <text evidence="7">The sequence shown here is derived from an EMBL/GenBank/DDBJ whole genome shotgun (WGS) entry which is preliminary data.</text>
</comment>
<dbReference type="CDD" id="cd02243">
    <property type="entry name" value="cupin_11S_legumin_C"/>
    <property type="match status" value="1"/>
</dbReference>
<dbReference type="InterPro" id="IPR006045">
    <property type="entry name" value="Cupin_1"/>
</dbReference>
<dbReference type="PRINTS" id="PR00439">
    <property type="entry name" value="11SGLOBULIN"/>
</dbReference>
<reference evidence="7" key="1">
    <citation type="submission" date="2021-08" db="EMBL/GenBank/DDBJ databases">
        <title>WGS assembly of Ceratopteris richardii.</title>
        <authorList>
            <person name="Marchant D.B."/>
            <person name="Chen G."/>
            <person name="Jenkins J."/>
            <person name="Shu S."/>
            <person name="Leebens-Mack J."/>
            <person name="Grimwood J."/>
            <person name="Schmutz J."/>
            <person name="Soltis P."/>
            <person name="Soltis D."/>
            <person name="Chen Z.-H."/>
        </authorList>
    </citation>
    <scope>NUCLEOTIDE SEQUENCE</scope>
    <source>
        <strain evidence="7">Whitten #5841</strain>
        <tissue evidence="7">Leaf</tissue>
    </source>
</reference>
<feature type="region of interest" description="Disordered" evidence="5">
    <location>
        <begin position="66"/>
        <end position="94"/>
    </location>
</feature>
<evidence type="ECO:0000256" key="4">
    <source>
        <dbReference type="ARBA" id="ARBA00023157"/>
    </source>
</evidence>
<feature type="compositionally biased region" description="Basic and acidic residues" evidence="5">
    <location>
        <begin position="305"/>
        <end position="320"/>
    </location>
</feature>
<feature type="domain" description="Cupin type-1" evidence="6">
    <location>
        <begin position="133"/>
        <end position="270"/>
    </location>
</feature>
<keyword evidence="3" id="KW-0708">Seed storage protein</keyword>
<dbReference type="InterPro" id="IPR006044">
    <property type="entry name" value="11S_seedstore_pln"/>
</dbReference>
<dbReference type="SUPFAM" id="SSF51182">
    <property type="entry name" value="RmlC-like cupins"/>
    <property type="match status" value="2"/>
</dbReference>
<protein>
    <recommendedName>
        <fullName evidence="6">Cupin type-1 domain-containing protein</fullName>
    </recommendedName>
</protein>
<dbReference type="EMBL" id="CM035419">
    <property type="protein sequence ID" value="KAH7414779.1"/>
    <property type="molecule type" value="Genomic_DNA"/>
</dbReference>
<dbReference type="InterPro" id="IPR050253">
    <property type="entry name" value="Seed_Storage-Functional"/>
</dbReference>
<evidence type="ECO:0000259" key="6">
    <source>
        <dbReference type="SMART" id="SM00835"/>
    </source>
</evidence>
<keyword evidence="2" id="KW-0758">Storage protein</keyword>
<keyword evidence="8" id="KW-1185">Reference proteome</keyword>
<organism evidence="7 8">
    <name type="scientific">Ceratopteris richardii</name>
    <name type="common">Triangle waterfern</name>
    <dbReference type="NCBI Taxonomy" id="49495"/>
    <lineage>
        <taxon>Eukaryota</taxon>
        <taxon>Viridiplantae</taxon>
        <taxon>Streptophyta</taxon>
        <taxon>Embryophyta</taxon>
        <taxon>Tracheophyta</taxon>
        <taxon>Polypodiopsida</taxon>
        <taxon>Polypodiidae</taxon>
        <taxon>Polypodiales</taxon>
        <taxon>Pteridineae</taxon>
        <taxon>Pteridaceae</taxon>
        <taxon>Parkerioideae</taxon>
        <taxon>Ceratopteris</taxon>
    </lineage>
</organism>
<accession>A0A8T2T719</accession>
<evidence type="ECO:0000256" key="1">
    <source>
        <dbReference type="ARBA" id="ARBA00007178"/>
    </source>
</evidence>
<dbReference type="InterPro" id="IPR014710">
    <property type="entry name" value="RmlC-like_jellyroll"/>
</dbReference>
<feature type="compositionally biased region" description="Basic and acidic residues" evidence="5">
    <location>
        <begin position="338"/>
        <end position="385"/>
    </location>
</feature>
<proteinExistence type="inferred from homology"/>
<feature type="region of interest" description="Disordered" evidence="5">
    <location>
        <begin position="275"/>
        <end position="451"/>
    </location>
</feature>
<gene>
    <name evidence="7" type="ORF">KP509_14G010900</name>
</gene>
<dbReference type="GO" id="GO:0045735">
    <property type="term" value="F:nutrient reservoir activity"/>
    <property type="evidence" value="ECO:0007669"/>
    <property type="project" value="UniProtKB-KW"/>
</dbReference>
<dbReference type="PANTHER" id="PTHR31189:SF54">
    <property type="entry name" value="11S GLOBULIN SEED STORAGE PROTEIN 2-LIKE"/>
    <property type="match status" value="1"/>
</dbReference>
<dbReference type="InterPro" id="IPR011051">
    <property type="entry name" value="RmlC_Cupin_sf"/>
</dbReference>
<dbReference type="PANTHER" id="PTHR31189">
    <property type="entry name" value="OS03G0336100 PROTEIN-RELATED"/>
    <property type="match status" value="1"/>
</dbReference>
<comment type="similarity">
    <text evidence="1">Belongs to the 11S seed storage protein (globulins) family.</text>
</comment>
<name>A0A8T2T719_CERRI</name>
<dbReference type="AlphaFoldDB" id="A0A8T2T719"/>
<evidence type="ECO:0000313" key="7">
    <source>
        <dbReference type="EMBL" id="KAH7414779.1"/>
    </source>
</evidence>
<sequence>MNPGRFHQFGLAGARETKFGSLLHGFSQGTLADAWGVEKERIRSLLEQQNDAGIVKCKQKITFPDIQEEARHQRRHRGEDERGSRHGRRQREDEYVEETMNEIMYDEAFSASRDRPASSFYFEELKYSTRNEYPDVYVKNGGTFTQVSSQKLPSLRQVGFSVVKNALEAPSFVGNANQLIYIRQGSGRIQVTSGDGESVFDEDVQEGTMLVIPKFFPSLKLAGENGLEYVCLLSSHSPSIAYLAGRNSVYYGVPMRVLEAAFNVDEGELREIGRDEEVIFPGSSSTGLRRRGEREEEPSERRRRREEEERRGRGQGEREGRRHRGRDDDLEGQNEDQASERRRREQERQRRHEEEEDASERRRREQERRRHEEEEERRHRGRDNDLDGQNENQASQRRGEEQERQRRHEEEEKRRHRGRGDDLEGQNDRETSQEEKRRGHSRRGLPQWALL</sequence>
<dbReference type="SMART" id="SM00835">
    <property type="entry name" value="Cupin_1"/>
    <property type="match status" value="1"/>
</dbReference>
<dbReference type="Pfam" id="PF00190">
    <property type="entry name" value="Cupin_1"/>
    <property type="match status" value="1"/>
</dbReference>
<feature type="compositionally biased region" description="Basic and acidic residues" evidence="5">
    <location>
        <begin position="397"/>
        <end position="437"/>
    </location>
</feature>
<dbReference type="Proteomes" id="UP000825935">
    <property type="component" value="Chromosome 14"/>
</dbReference>